<dbReference type="InterPro" id="IPR011006">
    <property type="entry name" value="CheY-like_superfamily"/>
</dbReference>
<name>A0A1V2H9A5_9PROT</name>
<comment type="caution">
    <text evidence="3">The sequence shown here is derived from an EMBL/GenBank/DDBJ whole genome shotgun (WGS) entry which is preliminary data.</text>
</comment>
<dbReference type="OrthoDB" id="582170at2"/>
<organism evidence="3 4">
    <name type="scientific">Teichococcus deserti</name>
    <dbReference type="NCBI Taxonomy" id="1817963"/>
    <lineage>
        <taxon>Bacteria</taxon>
        <taxon>Pseudomonadati</taxon>
        <taxon>Pseudomonadota</taxon>
        <taxon>Alphaproteobacteria</taxon>
        <taxon>Acetobacterales</taxon>
        <taxon>Roseomonadaceae</taxon>
        <taxon>Roseomonas</taxon>
    </lineage>
</organism>
<protein>
    <recommendedName>
        <fullName evidence="2">Response regulatory domain-containing protein</fullName>
    </recommendedName>
</protein>
<feature type="domain" description="Response regulatory" evidence="2">
    <location>
        <begin position="14"/>
        <end position="122"/>
    </location>
</feature>
<dbReference type="InterPro" id="IPR001789">
    <property type="entry name" value="Sig_transdc_resp-reg_receiver"/>
</dbReference>
<reference evidence="3 4" key="1">
    <citation type="submission" date="2016-10" db="EMBL/GenBank/DDBJ databases">
        <title>Draft Genome sequence of Roseomonas sp. strain M3.</title>
        <authorList>
            <person name="Subhash Y."/>
            <person name="Lee S."/>
        </authorList>
    </citation>
    <scope>NUCLEOTIDE SEQUENCE [LARGE SCALE GENOMIC DNA]</scope>
    <source>
        <strain evidence="3 4">M3</strain>
    </source>
</reference>
<dbReference type="Gene3D" id="3.40.50.2300">
    <property type="match status" value="1"/>
</dbReference>
<keyword evidence="1" id="KW-0597">Phosphoprotein</keyword>
<dbReference type="EMBL" id="MLCO01000021">
    <property type="protein sequence ID" value="ONG58161.1"/>
    <property type="molecule type" value="Genomic_DNA"/>
</dbReference>
<dbReference type="SMART" id="SM00448">
    <property type="entry name" value="REC"/>
    <property type="match status" value="1"/>
</dbReference>
<evidence type="ECO:0000313" key="4">
    <source>
        <dbReference type="Proteomes" id="UP000188879"/>
    </source>
</evidence>
<dbReference type="GO" id="GO:0000160">
    <property type="term" value="P:phosphorelay signal transduction system"/>
    <property type="evidence" value="ECO:0007669"/>
    <property type="project" value="InterPro"/>
</dbReference>
<feature type="modified residue" description="4-aspartylphosphate" evidence="1">
    <location>
        <position position="62"/>
    </location>
</feature>
<evidence type="ECO:0000313" key="3">
    <source>
        <dbReference type="EMBL" id="ONG58161.1"/>
    </source>
</evidence>
<dbReference type="RefSeq" id="WP_076955988.1">
    <property type="nucleotide sequence ID" value="NZ_MLCO01000021.1"/>
</dbReference>
<dbReference type="SUPFAM" id="SSF52172">
    <property type="entry name" value="CheY-like"/>
    <property type="match status" value="1"/>
</dbReference>
<proteinExistence type="predicted"/>
<evidence type="ECO:0000259" key="2">
    <source>
        <dbReference type="PROSITE" id="PS50110"/>
    </source>
</evidence>
<dbReference type="Proteomes" id="UP000188879">
    <property type="component" value="Unassembled WGS sequence"/>
</dbReference>
<dbReference type="PROSITE" id="PS50110">
    <property type="entry name" value="RESPONSE_REGULATORY"/>
    <property type="match status" value="1"/>
</dbReference>
<evidence type="ECO:0000256" key="1">
    <source>
        <dbReference type="PROSITE-ProRule" id="PRU00169"/>
    </source>
</evidence>
<gene>
    <name evidence="3" type="ORF">BKE38_03470</name>
</gene>
<dbReference type="AlphaFoldDB" id="A0A1V2H9A5"/>
<accession>A0A1V2H9A5</accession>
<sequence>MNDLTQTRLLAGRAILVVEDQYVIAEELAQLLLQLGAQVIGPFARVDIDLAAQPRPDAALLDIHLRGRPVFALADRLRAEGVPLLFLTGYDASVLPPAYRDLPWLSKPVDARQLATALAGLLGAGEAG</sequence>
<keyword evidence="4" id="KW-1185">Reference proteome</keyword>